<evidence type="ECO:0000259" key="6">
    <source>
        <dbReference type="Pfam" id="PF03275"/>
    </source>
</evidence>
<dbReference type="AlphaFoldDB" id="A0A0R2MJ82"/>
<reference evidence="7 8" key="1">
    <citation type="journal article" date="2015" name="Genome Announc.">
        <title>Expanding the biotechnology potential of lactobacilli through comparative genomics of 213 strains and associated genera.</title>
        <authorList>
            <person name="Sun Z."/>
            <person name="Harris H.M."/>
            <person name="McCann A."/>
            <person name="Guo C."/>
            <person name="Argimon S."/>
            <person name="Zhang W."/>
            <person name="Yang X."/>
            <person name="Jeffery I.B."/>
            <person name="Cooney J.C."/>
            <person name="Kagawa T.F."/>
            <person name="Liu W."/>
            <person name="Song Y."/>
            <person name="Salvetti E."/>
            <person name="Wrobel A."/>
            <person name="Rasinkangas P."/>
            <person name="Parkhill J."/>
            <person name="Rea M.C."/>
            <person name="O'Sullivan O."/>
            <person name="Ritari J."/>
            <person name="Douillard F.P."/>
            <person name="Paul Ross R."/>
            <person name="Yang R."/>
            <person name="Briner A.E."/>
            <person name="Felis G.E."/>
            <person name="de Vos W.M."/>
            <person name="Barrangou R."/>
            <person name="Klaenhammer T.R."/>
            <person name="Caufield P.W."/>
            <person name="Cui Y."/>
            <person name="Zhang H."/>
            <person name="O'Toole P.W."/>
        </authorList>
    </citation>
    <scope>NUCLEOTIDE SEQUENCE [LARGE SCALE GENOMIC DNA]</scope>
    <source>
        <strain evidence="7 8">LMG 26013</strain>
    </source>
</reference>
<protein>
    <submittedName>
        <fullName evidence="7">UDP-galactopyranose mutase</fullName>
    </submittedName>
</protein>
<evidence type="ECO:0000256" key="2">
    <source>
        <dbReference type="ARBA" id="ARBA00009321"/>
    </source>
</evidence>
<keyword evidence="8" id="KW-1185">Reference proteome</keyword>
<proteinExistence type="inferred from homology"/>
<dbReference type="InterPro" id="IPR015899">
    <property type="entry name" value="UDP-GalPyranose_mutase_C"/>
</dbReference>
<dbReference type="EMBL" id="JQCL01000037">
    <property type="protein sequence ID" value="KRO13774.1"/>
    <property type="molecule type" value="Genomic_DNA"/>
</dbReference>
<dbReference type="NCBIfam" id="TIGR00031">
    <property type="entry name" value="UDP-GALP_mutase"/>
    <property type="match status" value="1"/>
</dbReference>
<organism evidence="7 8">
    <name type="scientific">Lactiplantibacillus xiangfangensis</name>
    <dbReference type="NCBI Taxonomy" id="942150"/>
    <lineage>
        <taxon>Bacteria</taxon>
        <taxon>Bacillati</taxon>
        <taxon>Bacillota</taxon>
        <taxon>Bacilli</taxon>
        <taxon>Lactobacillales</taxon>
        <taxon>Lactobacillaceae</taxon>
        <taxon>Lactiplantibacillus</taxon>
    </lineage>
</organism>
<sequence>MEEIKLSKYDYLIVGAGLFGAVFAHEAALRGKHVKVIEKREHIAGNIYTKKIDGIQVHQYGAHIFHTSNKQIWDYVNQFAEFNRYTNSPVANYKGHMYNLPFNMNTFSELWGVRTPDEAKAKIQEQKDAAQLSGEPKNLEEQAISLIGTDIYQKLIKGYTEKQWGQKATDLPAFIIRRLPVRYTFDNNYFNDTYQGIPIGGYTQIVEKMLDHPEIDVETGVDFFDKKDEYLKAYPKIIFTGMIDQYFNYQLGELEYRSLRFESEKLDVGNYQGNAVINYTDAETPFTRIIEHKHFEFGKGDKDKTIITREYPADWKRGDEPYYPVNNNRNNTLYKQYAALAKKEGNVVFGGRLGQYRYYDMHQVIHAALTTVSSELD</sequence>
<comment type="cofactor">
    <cofactor evidence="1">
        <name>FAD</name>
        <dbReference type="ChEBI" id="CHEBI:57692"/>
    </cofactor>
</comment>
<accession>A0A0R2MJ82</accession>
<gene>
    <name evidence="7" type="ORF">IV64_GL002014</name>
</gene>
<evidence type="ECO:0000313" key="7">
    <source>
        <dbReference type="EMBL" id="KRO13774.1"/>
    </source>
</evidence>
<evidence type="ECO:0000256" key="3">
    <source>
        <dbReference type="ARBA" id="ARBA00022630"/>
    </source>
</evidence>
<dbReference type="Pfam" id="PF13450">
    <property type="entry name" value="NAD_binding_8"/>
    <property type="match status" value="1"/>
</dbReference>
<keyword evidence="5" id="KW-0413">Isomerase</keyword>
<evidence type="ECO:0000256" key="1">
    <source>
        <dbReference type="ARBA" id="ARBA00001974"/>
    </source>
</evidence>
<dbReference type="STRING" id="942150.IV64_GL002014"/>
<comment type="similarity">
    <text evidence="2">Belongs to the UDP-galactopyranose/dTDP-fucopyranose mutase family.</text>
</comment>
<evidence type="ECO:0000256" key="5">
    <source>
        <dbReference type="ARBA" id="ARBA00023235"/>
    </source>
</evidence>
<dbReference type="Pfam" id="PF03275">
    <property type="entry name" value="GLF"/>
    <property type="match status" value="1"/>
</dbReference>
<dbReference type="PANTHER" id="PTHR21197:SF0">
    <property type="entry name" value="UDP-GALACTOPYRANOSE MUTASE"/>
    <property type="match status" value="1"/>
</dbReference>
<dbReference type="SUPFAM" id="SSF51971">
    <property type="entry name" value="Nucleotide-binding domain"/>
    <property type="match status" value="1"/>
</dbReference>
<dbReference type="PANTHER" id="PTHR21197">
    <property type="entry name" value="UDP-GALACTOPYRANOSE MUTASE"/>
    <property type="match status" value="1"/>
</dbReference>
<dbReference type="Gene3D" id="3.40.50.720">
    <property type="entry name" value="NAD(P)-binding Rossmann-like Domain"/>
    <property type="match status" value="3"/>
</dbReference>
<dbReference type="SUPFAM" id="SSF54373">
    <property type="entry name" value="FAD-linked reductases, C-terminal domain"/>
    <property type="match status" value="1"/>
</dbReference>
<feature type="domain" description="UDP-galactopyranose mutase C-terminal" evidence="6">
    <location>
        <begin position="154"/>
        <end position="358"/>
    </location>
</feature>
<dbReference type="GO" id="GO:0005829">
    <property type="term" value="C:cytosol"/>
    <property type="evidence" value="ECO:0007669"/>
    <property type="project" value="TreeGrafter"/>
</dbReference>
<comment type="caution">
    <text evidence="7">The sequence shown here is derived from an EMBL/GenBank/DDBJ whole genome shotgun (WGS) entry which is preliminary data.</text>
</comment>
<keyword evidence="4" id="KW-0274">FAD</keyword>
<keyword evidence="3" id="KW-0285">Flavoprotein</keyword>
<evidence type="ECO:0000313" key="8">
    <source>
        <dbReference type="Proteomes" id="UP000051783"/>
    </source>
</evidence>
<dbReference type="GO" id="GO:0008767">
    <property type="term" value="F:UDP-galactopyranose mutase activity"/>
    <property type="evidence" value="ECO:0007669"/>
    <property type="project" value="InterPro"/>
</dbReference>
<dbReference type="Proteomes" id="UP000051783">
    <property type="component" value="Unassembled WGS sequence"/>
</dbReference>
<name>A0A0R2MJ82_9LACO</name>
<dbReference type="PATRIC" id="fig|942150.3.peg.2091"/>
<evidence type="ECO:0000256" key="4">
    <source>
        <dbReference type="ARBA" id="ARBA00022827"/>
    </source>
</evidence>
<dbReference type="GO" id="GO:0050660">
    <property type="term" value="F:flavin adenine dinucleotide binding"/>
    <property type="evidence" value="ECO:0007669"/>
    <property type="project" value="TreeGrafter"/>
</dbReference>
<dbReference type="InterPro" id="IPR004379">
    <property type="entry name" value="UDP-GALP_mutase"/>
</dbReference>